<dbReference type="AlphaFoldDB" id="A0A3B0ZD93"/>
<dbReference type="InterPro" id="IPR035909">
    <property type="entry name" value="CheB_C"/>
</dbReference>
<dbReference type="InterPro" id="IPR000673">
    <property type="entry name" value="Sig_transdc_resp-reg_Me-estase"/>
</dbReference>
<dbReference type="EC" id="3.1.1.61" evidence="2"/>
<dbReference type="SMART" id="SM00448">
    <property type="entry name" value="REC"/>
    <property type="match status" value="1"/>
</dbReference>
<feature type="domain" description="CheB-type methylesterase" evidence="5">
    <location>
        <begin position="164"/>
        <end position="348"/>
    </location>
</feature>
<evidence type="ECO:0000256" key="2">
    <source>
        <dbReference type="ARBA" id="ARBA00039140"/>
    </source>
</evidence>
<dbReference type="EMBL" id="UOFQ01000055">
    <property type="protein sequence ID" value="VAW86960.1"/>
    <property type="molecule type" value="Genomic_DNA"/>
</dbReference>
<dbReference type="Gene3D" id="3.40.50.180">
    <property type="entry name" value="Methylesterase CheB, C-terminal domain"/>
    <property type="match status" value="1"/>
</dbReference>
<evidence type="ECO:0000259" key="4">
    <source>
        <dbReference type="PROSITE" id="PS50110"/>
    </source>
</evidence>
<dbReference type="GO" id="GO:0008984">
    <property type="term" value="F:protein-glutamate methylesterase activity"/>
    <property type="evidence" value="ECO:0007669"/>
    <property type="project" value="UniProtKB-EC"/>
</dbReference>
<dbReference type="PANTHER" id="PTHR42872:SF3">
    <property type="entry name" value="PROTEIN-GLUTAMATE METHYLESTERASE_PROTEIN-GLUTAMINE GLUTAMINASE 1"/>
    <property type="match status" value="1"/>
</dbReference>
<dbReference type="NCBIfam" id="NF001965">
    <property type="entry name" value="PRK00742.1"/>
    <property type="match status" value="1"/>
</dbReference>
<evidence type="ECO:0000256" key="1">
    <source>
        <dbReference type="ARBA" id="ARBA00022801"/>
    </source>
</evidence>
<dbReference type="InterPro" id="IPR008248">
    <property type="entry name" value="CheB-like"/>
</dbReference>
<keyword evidence="1 6" id="KW-0378">Hydrolase</keyword>
<dbReference type="Pfam" id="PF01339">
    <property type="entry name" value="CheB_methylest"/>
    <property type="match status" value="1"/>
</dbReference>
<feature type="domain" description="Response regulatory" evidence="4">
    <location>
        <begin position="4"/>
        <end position="121"/>
    </location>
</feature>
<dbReference type="PROSITE" id="PS50122">
    <property type="entry name" value="CHEB"/>
    <property type="match status" value="1"/>
</dbReference>
<dbReference type="GO" id="GO:0005737">
    <property type="term" value="C:cytoplasm"/>
    <property type="evidence" value="ECO:0007669"/>
    <property type="project" value="InterPro"/>
</dbReference>
<dbReference type="HAMAP" id="MF_00099">
    <property type="entry name" value="CheB_chemtxs"/>
    <property type="match status" value="1"/>
</dbReference>
<protein>
    <recommendedName>
        <fullName evidence="2">protein-glutamate methylesterase</fullName>
        <ecNumber evidence="2">3.1.1.61</ecNumber>
    </recommendedName>
</protein>
<evidence type="ECO:0000256" key="3">
    <source>
        <dbReference type="ARBA" id="ARBA00048267"/>
    </source>
</evidence>
<dbReference type="Pfam" id="PF00072">
    <property type="entry name" value="Response_reg"/>
    <property type="match status" value="1"/>
</dbReference>
<dbReference type="GO" id="GO:0000156">
    <property type="term" value="F:phosphorelay response regulator activity"/>
    <property type="evidence" value="ECO:0007669"/>
    <property type="project" value="InterPro"/>
</dbReference>
<accession>A0A3B0ZD93</accession>
<comment type="catalytic activity">
    <reaction evidence="3">
        <text>[protein]-L-glutamate 5-O-methyl ester + H2O = L-glutamyl-[protein] + methanol + H(+)</text>
        <dbReference type="Rhea" id="RHEA:23236"/>
        <dbReference type="Rhea" id="RHEA-COMP:10208"/>
        <dbReference type="Rhea" id="RHEA-COMP:10311"/>
        <dbReference type="ChEBI" id="CHEBI:15377"/>
        <dbReference type="ChEBI" id="CHEBI:15378"/>
        <dbReference type="ChEBI" id="CHEBI:17790"/>
        <dbReference type="ChEBI" id="CHEBI:29973"/>
        <dbReference type="ChEBI" id="CHEBI:82795"/>
        <dbReference type="EC" id="3.1.1.61"/>
    </reaction>
</comment>
<proteinExistence type="inferred from homology"/>
<evidence type="ECO:0000259" key="5">
    <source>
        <dbReference type="PROSITE" id="PS50122"/>
    </source>
</evidence>
<dbReference type="InterPro" id="IPR001789">
    <property type="entry name" value="Sig_transdc_resp-reg_receiver"/>
</dbReference>
<organism evidence="6">
    <name type="scientific">hydrothermal vent metagenome</name>
    <dbReference type="NCBI Taxonomy" id="652676"/>
    <lineage>
        <taxon>unclassified sequences</taxon>
        <taxon>metagenomes</taxon>
        <taxon>ecological metagenomes</taxon>
    </lineage>
</organism>
<dbReference type="GO" id="GO:0006935">
    <property type="term" value="P:chemotaxis"/>
    <property type="evidence" value="ECO:0007669"/>
    <property type="project" value="InterPro"/>
</dbReference>
<sequence>MTVRVLVVDDSGFFRRRLTEMLNSDKHIDVVGCAADGAEAIIKMRELRPDVITMDVEMPVMDGIMATKKIMAELPTPILMFSSLTTSGAKSTFDALDAGALDFLPKKIDDISRDLDIARRLLCARVRVLGARGLATKKPLSVTSSGTLTASSTLSTSKRDARLDLKKIKLIAIGTSTGGPVALQKVLTVIPANFPVPVIIIQHMPASFTPSFAERLDSLCKIKVKQADHGDEVKPGVAYIAPGGVQMMVDRCGNRLQLKIEEAKPDQTYRPSVDITFSSLARVCSSELLAMVLTGMGADGREGARLLKQRGATIWAQDEQSCVVYGMPMAIVDANLADEILSLDKISSLFGGEG</sequence>
<dbReference type="CDD" id="cd17541">
    <property type="entry name" value="REC_CheB-like"/>
    <property type="match status" value="1"/>
</dbReference>
<reference evidence="6" key="1">
    <citation type="submission" date="2018-06" db="EMBL/GenBank/DDBJ databases">
        <authorList>
            <person name="Zhirakovskaya E."/>
        </authorList>
    </citation>
    <scope>NUCLEOTIDE SEQUENCE</scope>
</reference>
<dbReference type="CDD" id="cd16432">
    <property type="entry name" value="CheB_Rec"/>
    <property type="match status" value="1"/>
</dbReference>
<dbReference type="PANTHER" id="PTHR42872">
    <property type="entry name" value="PROTEIN-GLUTAMATE METHYLESTERASE/PROTEIN-GLUTAMINE GLUTAMINASE"/>
    <property type="match status" value="1"/>
</dbReference>
<dbReference type="PROSITE" id="PS50110">
    <property type="entry name" value="RESPONSE_REGULATORY"/>
    <property type="match status" value="1"/>
</dbReference>
<dbReference type="PIRSF" id="PIRSF000876">
    <property type="entry name" value="RR_chemtxs_CheB"/>
    <property type="match status" value="1"/>
</dbReference>
<dbReference type="Gene3D" id="3.40.50.2300">
    <property type="match status" value="1"/>
</dbReference>
<dbReference type="SUPFAM" id="SSF52738">
    <property type="entry name" value="Methylesterase CheB, C-terminal domain"/>
    <property type="match status" value="1"/>
</dbReference>
<gene>
    <name evidence="6" type="ORF">MNBD_GAMMA17-1517</name>
</gene>
<evidence type="ECO:0000313" key="6">
    <source>
        <dbReference type="EMBL" id="VAW86960.1"/>
    </source>
</evidence>
<name>A0A3B0ZD93_9ZZZZ</name>
<dbReference type="SUPFAM" id="SSF52172">
    <property type="entry name" value="CheY-like"/>
    <property type="match status" value="1"/>
</dbReference>
<dbReference type="InterPro" id="IPR011006">
    <property type="entry name" value="CheY-like_superfamily"/>
</dbReference>